<keyword evidence="5" id="KW-0378">Hydrolase</keyword>
<evidence type="ECO:0000256" key="4">
    <source>
        <dbReference type="ARBA" id="ARBA00022759"/>
    </source>
</evidence>
<dbReference type="EMBL" id="MNTG01000043">
    <property type="protein sequence ID" value="OLA36602.1"/>
    <property type="molecule type" value="Genomic_DNA"/>
</dbReference>
<evidence type="ECO:0000313" key="8">
    <source>
        <dbReference type="EMBL" id="OLA36602.1"/>
    </source>
</evidence>
<evidence type="ECO:0000256" key="2">
    <source>
        <dbReference type="ARBA" id="ARBA00022649"/>
    </source>
</evidence>
<proteinExistence type="inferred from homology"/>
<comment type="similarity">
    <text evidence="1">Belongs to the HicA mRNA interferase family.</text>
</comment>
<keyword evidence="4" id="KW-0255">Endonuclease</keyword>
<sequence>MKRRELLKLFAKAGWYLKRNGSQHDIYTNGVDSEAIPRHPDINERLAKALIKKWGL</sequence>
<evidence type="ECO:0000256" key="1">
    <source>
        <dbReference type="ARBA" id="ARBA00006620"/>
    </source>
</evidence>
<dbReference type="InterPro" id="IPR012933">
    <property type="entry name" value="HicA_mRNA_interferase"/>
</dbReference>
<evidence type="ECO:0000256" key="5">
    <source>
        <dbReference type="ARBA" id="ARBA00022801"/>
    </source>
</evidence>
<organism evidence="8 9">
    <name type="scientific">Phascolarctobacterium succinatutens</name>
    <dbReference type="NCBI Taxonomy" id="626940"/>
    <lineage>
        <taxon>Bacteria</taxon>
        <taxon>Bacillati</taxon>
        <taxon>Bacillota</taxon>
        <taxon>Negativicutes</taxon>
        <taxon>Acidaminococcales</taxon>
        <taxon>Acidaminococcaceae</taxon>
        <taxon>Phascolarctobacterium</taxon>
    </lineage>
</organism>
<accession>A0A1Q6R2I4</accession>
<dbReference type="Proteomes" id="UP000186777">
    <property type="component" value="Unassembled WGS sequence"/>
</dbReference>
<gene>
    <name evidence="8" type="ORF">BHW43_09170</name>
</gene>
<keyword evidence="6" id="KW-0694">RNA-binding</keyword>
<dbReference type="RefSeq" id="WP_303680321.1">
    <property type="nucleotide sequence ID" value="NZ_CATZZF010000034.1"/>
</dbReference>
<keyword evidence="7" id="KW-0346">Stress response</keyword>
<name>A0A1Q6R2I4_9FIRM</name>
<dbReference type="InterPro" id="IPR038570">
    <property type="entry name" value="HicA_sf"/>
</dbReference>
<dbReference type="GO" id="GO:0016787">
    <property type="term" value="F:hydrolase activity"/>
    <property type="evidence" value="ECO:0007669"/>
    <property type="project" value="UniProtKB-KW"/>
</dbReference>
<keyword evidence="2" id="KW-1277">Toxin-antitoxin system</keyword>
<protein>
    <submittedName>
        <fullName evidence="8">Toxin-antitoxin system, toxin component, HicA family protein</fullName>
    </submittedName>
</protein>
<dbReference type="AlphaFoldDB" id="A0A1Q6R2I4"/>
<dbReference type="SUPFAM" id="SSF54786">
    <property type="entry name" value="YcfA/nrd intein domain"/>
    <property type="match status" value="1"/>
</dbReference>
<comment type="caution">
    <text evidence="8">The sequence shown here is derived from an EMBL/GenBank/DDBJ whole genome shotgun (WGS) entry which is preliminary data.</text>
</comment>
<dbReference type="GO" id="GO:0004519">
    <property type="term" value="F:endonuclease activity"/>
    <property type="evidence" value="ECO:0007669"/>
    <property type="project" value="UniProtKB-KW"/>
</dbReference>
<evidence type="ECO:0000313" key="9">
    <source>
        <dbReference type="Proteomes" id="UP000186777"/>
    </source>
</evidence>
<reference evidence="8 9" key="1">
    <citation type="journal article" date="2016" name="Nat. Biotechnol.">
        <title>Measurement of bacterial replication rates in microbial communities.</title>
        <authorList>
            <person name="Brown C.T."/>
            <person name="Olm M.R."/>
            <person name="Thomas B.C."/>
            <person name="Banfield J.F."/>
        </authorList>
    </citation>
    <scope>NUCLEOTIDE SEQUENCE [LARGE SCALE GENOMIC DNA]</scope>
    <source>
        <strain evidence="8">46_33</strain>
    </source>
</reference>
<evidence type="ECO:0000256" key="6">
    <source>
        <dbReference type="ARBA" id="ARBA00022884"/>
    </source>
</evidence>
<keyword evidence="3" id="KW-0540">Nuclease</keyword>
<dbReference type="Gene3D" id="3.30.920.30">
    <property type="entry name" value="Hypothetical protein"/>
    <property type="match status" value="1"/>
</dbReference>
<evidence type="ECO:0000256" key="3">
    <source>
        <dbReference type="ARBA" id="ARBA00022722"/>
    </source>
</evidence>
<dbReference type="GO" id="GO:0003729">
    <property type="term" value="F:mRNA binding"/>
    <property type="evidence" value="ECO:0007669"/>
    <property type="project" value="InterPro"/>
</dbReference>
<dbReference type="Pfam" id="PF07927">
    <property type="entry name" value="HicA_toxin"/>
    <property type="match status" value="1"/>
</dbReference>
<evidence type="ECO:0000256" key="7">
    <source>
        <dbReference type="ARBA" id="ARBA00023016"/>
    </source>
</evidence>
<dbReference type="STRING" id="626940.BHW43_09170"/>